<accession>A0AA87ZEF1</accession>
<feature type="compositionally biased region" description="Low complexity" evidence="1">
    <location>
        <begin position="50"/>
        <end position="60"/>
    </location>
</feature>
<evidence type="ECO:0000313" key="2">
    <source>
        <dbReference type="EMBL" id="GMN26026.1"/>
    </source>
</evidence>
<reference evidence="2" key="1">
    <citation type="submission" date="2023-07" db="EMBL/GenBank/DDBJ databases">
        <title>draft genome sequence of fig (Ficus carica).</title>
        <authorList>
            <person name="Takahashi T."/>
            <person name="Nishimura K."/>
        </authorList>
    </citation>
    <scope>NUCLEOTIDE SEQUENCE</scope>
</reference>
<proteinExistence type="predicted"/>
<dbReference type="EMBL" id="BTGU01009586">
    <property type="protein sequence ID" value="GMN26026.1"/>
    <property type="molecule type" value="Genomic_DNA"/>
</dbReference>
<feature type="compositionally biased region" description="Low complexity" evidence="1">
    <location>
        <begin position="27"/>
        <end position="36"/>
    </location>
</feature>
<organism evidence="2 3">
    <name type="scientific">Ficus carica</name>
    <name type="common">Common fig</name>
    <dbReference type="NCBI Taxonomy" id="3494"/>
    <lineage>
        <taxon>Eukaryota</taxon>
        <taxon>Viridiplantae</taxon>
        <taxon>Streptophyta</taxon>
        <taxon>Embryophyta</taxon>
        <taxon>Tracheophyta</taxon>
        <taxon>Spermatophyta</taxon>
        <taxon>Magnoliopsida</taxon>
        <taxon>eudicotyledons</taxon>
        <taxon>Gunneridae</taxon>
        <taxon>Pentapetalae</taxon>
        <taxon>rosids</taxon>
        <taxon>fabids</taxon>
        <taxon>Rosales</taxon>
        <taxon>Moraceae</taxon>
        <taxon>Ficeae</taxon>
        <taxon>Ficus</taxon>
    </lineage>
</organism>
<protein>
    <submittedName>
        <fullName evidence="2">Uncharacterized protein</fullName>
    </submittedName>
</protein>
<sequence>MAVKLFGRPLAPHVAVPPSHRPPPPSRSCQPRSGSRLVSPPKPRVSPHRPSLTSPSLTLSSPPPKHRLRRKAPTRAGWWSNDKGCRHLCETQMGRGGVRRRHGGVGGAGGREEGGALELGVKTEAWRKGGCLVMAHRLRGWGRLVMVRRRRAGFVVLWCWVNVKGSGDWVFGWRGE</sequence>
<feature type="non-terminal residue" evidence="2">
    <location>
        <position position="176"/>
    </location>
</feature>
<comment type="caution">
    <text evidence="2">The sequence shown here is derived from an EMBL/GenBank/DDBJ whole genome shotgun (WGS) entry which is preliminary data.</text>
</comment>
<feature type="compositionally biased region" description="Basic residues" evidence="1">
    <location>
        <begin position="64"/>
        <end position="73"/>
    </location>
</feature>
<evidence type="ECO:0000256" key="1">
    <source>
        <dbReference type="SAM" id="MobiDB-lite"/>
    </source>
</evidence>
<evidence type="ECO:0000313" key="3">
    <source>
        <dbReference type="Proteomes" id="UP001187192"/>
    </source>
</evidence>
<dbReference type="AlphaFoldDB" id="A0AA87ZEF1"/>
<name>A0AA87ZEF1_FICCA</name>
<dbReference type="Proteomes" id="UP001187192">
    <property type="component" value="Unassembled WGS sequence"/>
</dbReference>
<feature type="region of interest" description="Disordered" evidence="1">
    <location>
        <begin position="1"/>
        <end position="74"/>
    </location>
</feature>
<gene>
    <name evidence="2" type="ORF">TIFTF001_051485</name>
</gene>
<keyword evidence="3" id="KW-1185">Reference proteome</keyword>